<evidence type="ECO:0000256" key="1">
    <source>
        <dbReference type="SAM" id="Phobius"/>
    </source>
</evidence>
<name>A0A8S5LG61_9CAUD</name>
<reference evidence="2" key="1">
    <citation type="journal article" date="2021" name="Proc. Natl. Acad. Sci. U.S.A.">
        <title>A Catalog of Tens of Thousands of Viruses from Human Metagenomes Reveals Hidden Associations with Chronic Diseases.</title>
        <authorList>
            <person name="Tisza M.J."/>
            <person name="Buck C.B."/>
        </authorList>
    </citation>
    <scope>NUCLEOTIDE SEQUENCE</scope>
    <source>
        <strain evidence="2">CtPEx3</strain>
    </source>
</reference>
<protein>
    <submittedName>
        <fullName evidence="2">Uncharacterized protein</fullName>
    </submittedName>
</protein>
<accession>A0A8S5LG61</accession>
<sequence length="189" mass="20981">MEQGRICRRRSARWRVCARPLTVLTAAGIMTTVLCLTGCASTRKAQETTRTETVRTTADSLNSEVRLIRTEAVPKSEVRLAIPADSLLKLPPLATYSGKSGQASVSVGRDRDVITVYASCDSLQVLVEYYERTSSLWRERYEEMAGLYEAEVKQRSNPVKTFFCGFGVGILLSVLTTIIIILKQKNNGK</sequence>
<dbReference type="EMBL" id="BK014709">
    <property type="protein sequence ID" value="DAD68793.1"/>
    <property type="molecule type" value="Genomic_DNA"/>
</dbReference>
<feature type="transmembrane region" description="Helical" evidence="1">
    <location>
        <begin position="162"/>
        <end position="182"/>
    </location>
</feature>
<keyword evidence="1" id="KW-0812">Transmembrane</keyword>
<keyword evidence="1" id="KW-0472">Membrane</keyword>
<keyword evidence="1" id="KW-1133">Transmembrane helix</keyword>
<proteinExistence type="predicted"/>
<evidence type="ECO:0000313" key="2">
    <source>
        <dbReference type="EMBL" id="DAD68793.1"/>
    </source>
</evidence>
<organism evidence="2">
    <name type="scientific">Siphoviridae sp. ctPEx3</name>
    <dbReference type="NCBI Taxonomy" id="2823578"/>
    <lineage>
        <taxon>Viruses</taxon>
        <taxon>Duplodnaviria</taxon>
        <taxon>Heunggongvirae</taxon>
        <taxon>Uroviricota</taxon>
        <taxon>Caudoviricetes</taxon>
    </lineage>
</organism>